<name>A0A9W6I5K2_9ACTN</name>
<evidence type="ECO:0000256" key="1">
    <source>
        <dbReference type="ARBA" id="ARBA00022679"/>
    </source>
</evidence>
<dbReference type="InterPro" id="IPR004165">
    <property type="entry name" value="CoA_trans_fam_I"/>
</dbReference>
<dbReference type="InterPro" id="IPR037171">
    <property type="entry name" value="NagB/RpiA_transferase-like"/>
</dbReference>
<comment type="caution">
    <text evidence="2">The sequence shown here is derived from an EMBL/GenBank/DDBJ whole genome shotgun (WGS) entry which is preliminary data.</text>
</comment>
<reference evidence="2" key="2">
    <citation type="submission" date="2023-01" db="EMBL/GenBank/DDBJ databases">
        <authorList>
            <person name="Sun Q."/>
            <person name="Evtushenko L."/>
        </authorList>
    </citation>
    <scope>NUCLEOTIDE SEQUENCE</scope>
    <source>
        <strain evidence="2">VKM Ac-2007</strain>
    </source>
</reference>
<dbReference type="SUPFAM" id="SSF100950">
    <property type="entry name" value="NagB/RpiA/CoA transferase-like"/>
    <property type="match status" value="1"/>
</dbReference>
<keyword evidence="3" id="KW-1185">Reference proteome</keyword>
<organism evidence="2 3">
    <name type="scientific">Streptosporangium carneum</name>
    <dbReference type="NCBI Taxonomy" id="47481"/>
    <lineage>
        <taxon>Bacteria</taxon>
        <taxon>Bacillati</taxon>
        <taxon>Actinomycetota</taxon>
        <taxon>Actinomycetes</taxon>
        <taxon>Streptosporangiales</taxon>
        <taxon>Streptosporangiaceae</taxon>
        <taxon>Streptosporangium</taxon>
    </lineage>
</organism>
<protein>
    <submittedName>
        <fullName evidence="2">CoA-transferase</fullName>
    </submittedName>
</protein>
<sequence length="304" mass="32439">MTATTGKVTGAAEAVARLVTPGAVVGMGGQNINRCPMALVHEVIRQGIGELTVVGCNLSLPLDMLVAAGLVARTEQGTGNLERYGTLFAWRRAVERGEVGVGDHSHLAMATRFAAGALGLPYLPTRSLLGTDLLADMVAAGYARQDVDPWSGVPVVLLKAMIPDVAIIHANRADISGNVVIEGVTSHEVDMVRAARATIVSAEEIVPEGTFADRPEQVTIPEAYVSAVVEQPFGAFPTSVYRAYDFAESEIREYQALGRAGDEELRRWLTANVHAGTDFDAFLTARDPEGSLRARLTDQMRSLV</sequence>
<dbReference type="AlphaFoldDB" id="A0A9W6I5K2"/>
<proteinExistence type="predicted"/>
<dbReference type="Gene3D" id="3.30.30.40">
    <property type="match status" value="1"/>
</dbReference>
<gene>
    <name evidence="2" type="ORF">GCM10017600_58460</name>
</gene>
<dbReference type="GO" id="GO:0008410">
    <property type="term" value="F:CoA-transferase activity"/>
    <property type="evidence" value="ECO:0007669"/>
    <property type="project" value="InterPro"/>
</dbReference>
<dbReference type="Pfam" id="PF01144">
    <property type="entry name" value="CoA_trans"/>
    <property type="match status" value="1"/>
</dbReference>
<dbReference type="Proteomes" id="UP001143474">
    <property type="component" value="Unassembled WGS sequence"/>
</dbReference>
<evidence type="ECO:0000313" key="3">
    <source>
        <dbReference type="Proteomes" id="UP001143474"/>
    </source>
</evidence>
<dbReference type="RefSeq" id="WP_271220760.1">
    <property type="nucleotide sequence ID" value="NZ_BAAAVD010000009.1"/>
</dbReference>
<dbReference type="EMBL" id="BSEV01000016">
    <property type="protein sequence ID" value="GLK12436.1"/>
    <property type="molecule type" value="Genomic_DNA"/>
</dbReference>
<dbReference type="PANTHER" id="PTHR13707:SF60">
    <property type="entry name" value="ACETATE COA-TRANSFERASE SUBUNIT ALPHA"/>
    <property type="match status" value="1"/>
</dbReference>
<evidence type="ECO:0000313" key="2">
    <source>
        <dbReference type="EMBL" id="GLK12436.1"/>
    </source>
</evidence>
<dbReference type="PANTHER" id="PTHR13707">
    <property type="entry name" value="KETOACID-COENZYME A TRANSFERASE"/>
    <property type="match status" value="1"/>
</dbReference>
<dbReference type="SMART" id="SM00882">
    <property type="entry name" value="CoA_trans"/>
    <property type="match status" value="1"/>
</dbReference>
<reference evidence="2" key="1">
    <citation type="journal article" date="2014" name="Int. J. Syst. Evol. Microbiol.">
        <title>Complete genome sequence of Corynebacterium casei LMG S-19264T (=DSM 44701T), isolated from a smear-ripened cheese.</title>
        <authorList>
            <consortium name="US DOE Joint Genome Institute (JGI-PGF)"/>
            <person name="Walter F."/>
            <person name="Albersmeier A."/>
            <person name="Kalinowski J."/>
            <person name="Ruckert C."/>
        </authorList>
    </citation>
    <scope>NUCLEOTIDE SEQUENCE</scope>
    <source>
        <strain evidence="2">VKM Ac-2007</strain>
    </source>
</reference>
<keyword evidence="1" id="KW-0808">Transferase</keyword>
<dbReference type="Gene3D" id="3.40.1080.10">
    <property type="entry name" value="Glutaconate Coenzyme A-transferase"/>
    <property type="match status" value="1"/>
</dbReference>
<accession>A0A9W6I5K2</accession>